<protein>
    <recommendedName>
        <fullName evidence="11">HTH-type transcriptional regulatory protein TyrR</fullName>
    </recommendedName>
</protein>
<dbReference type="NCBIfam" id="TIGR04381">
    <property type="entry name" value="HTH_TypR"/>
    <property type="match status" value="1"/>
</dbReference>
<evidence type="ECO:0000256" key="1">
    <source>
        <dbReference type="ARBA" id="ARBA00004496"/>
    </source>
</evidence>
<dbReference type="GO" id="GO:0005524">
    <property type="term" value="F:ATP binding"/>
    <property type="evidence" value="ECO:0007669"/>
    <property type="project" value="UniProtKB-KW"/>
</dbReference>
<dbReference type="Pfam" id="PF00158">
    <property type="entry name" value="Sigma54_activat"/>
    <property type="match status" value="1"/>
</dbReference>
<dbReference type="Pfam" id="PF25601">
    <property type="entry name" value="AAA_lid_14"/>
    <property type="match status" value="1"/>
</dbReference>
<dbReference type="PROSITE" id="PS50045">
    <property type="entry name" value="SIGMA54_INTERACT_4"/>
    <property type="match status" value="1"/>
</dbReference>
<dbReference type="InterPro" id="IPR027417">
    <property type="entry name" value="P-loop_NTPase"/>
</dbReference>
<dbReference type="GO" id="GO:0006355">
    <property type="term" value="P:regulation of DNA-templated transcription"/>
    <property type="evidence" value="ECO:0007669"/>
    <property type="project" value="InterPro"/>
</dbReference>
<keyword evidence="8" id="KW-0238">DNA-binding</keyword>
<keyword evidence="9" id="KW-0010">Activator</keyword>
<dbReference type="CDD" id="cd00009">
    <property type="entry name" value="AAA"/>
    <property type="match status" value="1"/>
</dbReference>
<dbReference type="FunFam" id="1.10.10.60:FF:000112">
    <property type="entry name" value="TyrR family transcriptional regulator"/>
    <property type="match status" value="1"/>
</dbReference>
<dbReference type="PROSITE" id="PS00675">
    <property type="entry name" value="SIGMA54_INTERACT_1"/>
    <property type="match status" value="1"/>
</dbReference>
<keyword evidence="3" id="KW-0678">Repressor</keyword>
<dbReference type="PROSITE" id="PS00676">
    <property type="entry name" value="SIGMA54_INTERACT_2"/>
    <property type="match status" value="1"/>
</dbReference>
<dbReference type="Gene3D" id="3.40.50.300">
    <property type="entry name" value="P-loop containing nucleotide triphosphate hydrolases"/>
    <property type="match status" value="1"/>
</dbReference>
<evidence type="ECO:0000256" key="5">
    <source>
        <dbReference type="ARBA" id="ARBA00022797"/>
    </source>
</evidence>
<keyword evidence="5" id="KW-0058">Aromatic hydrocarbons catabolism</keyword>
<evidence type="ECO:0000256" key="2">
    <source>
        <dbReference type="ARBA" id="ARBA00022490"/>
    </source>
</evidence>
<dbReference type="InterPro" id="IPR002078">
    <property type="entry name" value="Sigma_54_int"/>
</dbReference>
<dbReference type="InterPro" id="IPR030828">
    <property type="entry name" value="HTH_TyrR"/>
</dbReference>
<dbReference type="Gene3D" id="1.10.8.60">
    <property type="match status" value="1"/>
</dbReference>
<dbReference type="InterPro" id="IPR025662">
    <property type="entry name" value="Sigma_54_int_dom_ATP-bd_1"/>
</dbReference>
<dbReference type="PROSITE" id="PS00688">
    <property type="entry name" value="SIGMA54_INTERACT_3"/>
    <property type="match status" value="1"/>
</dbReference>
<dbReference type="EMBL" id="CAADJG010000002">
    <property type="protein sequence ID" value="VFS71197.1"/>
    <property type="molecule type" value="Genomic_DNA"/>
</dbReference>
<dbReference type="AlphaFoldDB" id="A0A485BBY5"/>
<feature type="domain" description="Sigma-54 factor interaction" evidence="12">
    <location>
        <begin position="94"/>
        <end position="316"/>
    </location>
</feature>
<evidence type="ECO:0000256" key="8">
    <source>
        <dbReference type="ARBA" id="ARBA00023125"/>
    </source>
</evidence>
<dbReference type="FunFam" id="3.40.50.300:FF:000006">
    <property type="entry name" value="DNA-binding transcriptional regulator NtrC"/>
    <property type="match status" value="1"/>
</dbReference>
<comment type="subcellular location">
    <subcellularLocation>
        <location evidence="1">Cytoplasm</location>
    </subcellularLocation>
</comment>
<dbReference type="InterPro" id="IPR003593">
    <property type="entry name" value="AAA+_ATPase"/>
</dbReference>
<evidence type="ECO:0000259" key="12">
    <source>
        <dbReference type="PROSITE" id="PS50045"/>
    </source>
</evidence>
<gene>
    <name evidence="13" type="primary">tyrR_3</name>
    <name evidence="13" type="ORF">NCTC13038_02268</name>
</gene>
<dbReference type="Pfam" id="PF18024">
    <property type="entry name" value="HTH_50"/>
    <property type="match status" value="1"/>
</dbReference>
<evidence type="ECO:0000256" key="10">
    <source>
        <dbReference type="ARBA" id="ARBA00023163"/>
    </source>
</evidence>
<dbReference type="GO" id="GO:0005737">
    <property type="term" value="C:cytoplasm"/>
    <property type="evidence" value="ECO:0007669"/>
    <property type="project" value="UniProtKB-SubCell"/>
</dbReference>
<evidence type="ECO:0000256" key="4">
    <source>
        <dbReference type="ARBA" id="ARBA00022741"/>
    </source>
</evidence>
<evidence type="ECO:0000313" key="13">
    <source>
        <dbReference type="EMBL" id="VFS71197.1"/>
    </source>
</evidence>
<name>A0A485BBY5_RAOTE</name>
<dbReference type="InterPro" id="IPR025944">
    <property type="entry name" value="Sigma_54_int_dom_CS"/>
</dbReference>
<keyword evidence="2" id="KW-0963">Cytoplasm</keyword>
<dbReference type="SUPFAM" id="SSF52540">
    <property type="entry name" value="P-loop containing nucleoside triphosphate hydrolases"/>
    <property type="match status" value="1"/>
</dbReference>
<dbReference type="SUPFAM" id="SSF46689">
    <property type="entry name" value="Homeodomain-like"/>
    <property type="match status" value="1"/>
</dbReference>
<evidence type="ECO:0000256" key="3">
    <source>
        <dbReference type="ARBA" id="ARBA00022491"/>
    </source>
</evidence>
<proteinExistence type="predicted"/>
<dbReference type="Gene3D" id="3.30.450.20">
    <property type="entry name" value="PAS domain"/>
    <property type="match status" value="1"/>
</dbReference>
<dbReference type="NCBIfam" id="NF008085">
    <property type="entry name" value="PRK10820.1"/>
    <property type="match status" value="1"/>
</dbReference>
<evidence type="ECO:0000256" key="6">
    <source>
        <dbReference type="ARBA" id="ARBA00022840"/>
    </source>
</evidence>
<keyword evidence="10" id="KW-0804">Transcription</keyword>
<reference evidence="13 14" key="1">
    <citation type="submission" date="2019-03" db="EMBL/GenBank/DDBJ databases">
        <authorList>
            <consortium name="Pathogen Informatics"/>
        </authorList>
    </citation>
    <scope>NUCLEOTIDE SEQUENCE [LARGE SCALE GENOMIC DNA]</scope>
    <source>
        <strain evidence="13 14">NCTC13038</strain>
    </source>
</reference>
<evidence type="ECO:0000256" key="7">
    <source>
        <dbReference type="ARBA" id="ARBA00023015"/>
    </source>
</evidence>
<dbReference type="InterPro" id="IPR009057">
    <property type="entry name" value="Homeodomain-like_sf"/>
</dbReference>
<dbReference type="Gene3D" id="1.10.10.60">
    <property type="entry name" value="Homeodomain-like"/>
    <property type="match status" value="1"/>
</dbReference>
<dbReference type="Proteomes" id="UP000332594">
    <property type="component" value="Unassembled WGS sequence"/>
</dbReference>
<keyword evidence="6" id="KW-0067">ATP-binding</keyword>
<dbReference type="SMART" id="SM00382">
    <property type="entry name" value="AAA"/>
    <property type="match status" value="1"/>
</dbReference>
<keyword evidence="4" id="KW-0547">Nucleotide-binding</keyword>
<dbReference type="InterPro" id="IPR025943">
    <property type="entry name" value="Sigma_54_int_dom_ATP-bd_2"/>
</dbReference>
<sequence length="401" mass="44751">MRKARSGCAITRVAQLITDFNIQRWLESSPLESHSEHVVIGGQNFVLEITPVYLEGEHGERVLTGAVAMLRSTVRMGRQLQTMTTQDTSAFSQILAVGPKMRHVVEQARKLAMLSAPLLIVGDTGTGKDLLAHACHLASPRASKPYLALNCGSIPEDAVESELFGDAIQGKKGFFEQANGGSVLLDEIGEMSPRMQTKLLRFLNDGTFRRVGEDHEVHVDVRVICATQKNLVEMVQKGLFREDLYYRLNVLTLHLPPLRDCPQDIIPLTELFVARFADEQGIPRPKLSADLSTVLTRYSWPGNVRQLKNAVYRALTQLDGYEMRPQDILLPDSDVASLPVGEEAMEGSLDDITRRFERSVLTQLYRSFPSTRKLAKRLGVSHTAIANKLREYGLSQKKSEE</sequence>
<dbReference type="PANTHER" id="PTHR32071:SF3">
    <property type="entry name" value="HTH-TYPE TRANSCRIPTIONAL REGULATORY PROTEIN TYRR"/>
    <property type="match status" value="1"/>
</dbReference>
<evidence type="ECO:0000256" key="11">
    <source>
        <dbReference type="ARBA" id="ARBA00029500"/>
    </source>
</evidence>
<dbReference type="PANTHER" id="PTHR32071">
    <property type="entry name" value="TRANSCRIPTIONAL REGULATORY PROTEIN"/>
    <property type="match status" value="1"/>
</dbReference>
<evidence type="ECO:0000256" key="9">
    <source>
        <dbReference type="ARBA" id="ARBA00023159"/>
    </source>
</evidence>
<organism evidence="13 14">
    <name type="scientific">Raoultella terrigena</name>
    <name type="common">Klebsiella terrigena</name>
    <dbReference type="NCBI Taxonomy" id="577"/>
    <lineage>
        <taxon>Bacteria</taxon>
        <taxon>Pseudomonadati</taxon>
        <taxon>Pseudomonadota</taxon>
        <taxon>Gammaproteobacteria</taxon>
        <taxon>Enterobacterales</taxon>
        <taxon>Enterobacteriaceae</taxon>
        <taxon>Klebsiella/Raoultella group</taxon>
        <taxon>Raoultella</taxon>
    </lineage>
</organism>
<evidence type="ECO:0000313" key="14">
    <source>
        <dbReference type="Proteomes" id="UP000332594"/>
    </source>
</evidence>
<accession>A0A485BBY5</accession>
<keyword evidence="7" id="KW-0805">Transcription regulation</keyword>
<dbReference type="GO" id="GO:0003677">
    <property type="term" value="F:DNA binding"/>
    <property type="evidence" value="ECO:0007669"/>
    <property type="project" value="UniProtKB-KW"/>
</dbReference>
<dbReference type="InterPro" id="IPR058031">
    <property type="entry name" value="AAA_lid_NorR"/>
</dbReference>